<keyword evidence="2" id="KW-1185">Reference proteome</keyword>
<comment type="caution">
    <text evidence="1">The sequence shown here is derived from an EMBL/GenBank/DDBJ whole genome shotgun (WGS) entry which is preliminary data.</text>
</comment>
<sequence>MSFENTVLGGYGTLILAQDFDEQTINAAEVLHSIVGVEYTPLAVQKQVVAGLNYAFFCKAQPVYPEAEAFLARATVFASLPDSEGKIHYSITQIERIAP</sequence>
<reference evidence="2" key="1">
    <citation type="journal article" date="2019" name="Int. J. Syst. Evol. Microbiol.">
        <title>The Global Catalogue of Microorganisms (GCM) 10K type strain sequencing project: providing services to taxonomists for standard genome sequencing and annotation.</title>
        <authorList>
            <consortium name="The Broad Institute Genomics Platform"/>
            <consortium name="The Broad Institute Genome Sequencing Center for Infectious Disease"/>
            <person name="Wu L."/>
            <person name="Ma J."/>
        </authorList>
    </citation>
    <scope>NUCLEOTIDE SEQUENCE [LARGE SCALE GENOMIC DNA]</scope>
    <source>
        <strain evidence="2">NBRC 15640</strain>
    </source>
</reference>
<protein>
    <submittedName>
        <fullName evidence="1">Uncharacterized protein</fullName>
    </submittedName>
</protein>
<dbReference type="Proteomes" id="UP001156690">
    <property type="component" value="Unassembled WGS sequence"/>
</dbReference>
<dbReference type="EMBL" id="BSNX01000028">
    <property type="protein sequence ID" value="GLQ73071.1"/>
    <property type="molecule type" value="Genomic_DNA"/>
</dbReference>
<name>A0AAV5NR23_9VIBR</name>
<evidence type="ECO:0000313" key="2">
    <source>
        <dbReference type="Proteomes" id="UP001156690"/>
    </source>
</evidence>
<organism evidence="1 2">
    <name type="scientific">Vibrio penaeicida</name>
    <dbReference type="NCBI Taxonomy" id="104609"/>
    <lineage>
        <taxon>Bacteria</taxon>
        <taxon>Pseudomonadati</taxon>
        <taxon>Pseudomonadota</taxon>
        <taxon>Gammaproteobacteria</taxon>
        <taxon>Vibrionales</taxon>
        <taxon>Vibrionaceae</taxon>
        <taxon>Vibrio</taxon>
    </lineage>
</organism>
<dbReference type="RefSeq" id="WP_126606710.1">
    <property type="nucleotide sequence ID" value="NZ_AP025144.1"/>
</dbReference>
<dbReference type="SUPFAM" id="SSF54403">
    <property type="entry name" value="Cystatin/monellin"/>
    <property type="match status" value="1"/>
</dbReference>
<dbReference type="AlphaFoldDB" id="A0AAV5NR23"/>
<gene>
    <name evidence="1" type="ORF">GCM10007932_24310</name>
</gene>
<accession>A0AAV5NR23</accession>
<evidence type="ECO:0000313" key="1">
    <source>
        <dbReference type="EMBL" id="GLQ73071.1"/>
    </source>
</evidence>
<proteinExistence type="predicted"/>
<dbReference type="InterPro" id="IPR046350">
    <property type="entry name" value="Cystatin_sf"/>
</dbReference>